<gene>
    <name evidence="1" type="ORF">A2744_03555</name>
</gene>
<dbReference type="Proteomes" id="UP000178240">
    <property type="component" value="Unassembled WGS sequence"/>
</dbReference>
<accession>A0A1G1Y3U7</accession>
<name>A0A1G1Y3U7_9BACT</name>
<proteinExistence type="predicted"/>
<evidence type="ECO:0000313" key="1">
    <source>
        <dbReference type="EMBL" id="OGY46496.1"/>
    </source>
</evidence>
<evidence type="ECO:0000313" key="2">
    <source>
        <dbReference type="Proteomes" id="UP000178240"/>
    </source>
</evidence>
<dbReference type="AlphaFoldDB" id="A0A1G1Y3U7"/>
<comment type="caution">
    <text evidence="1">The sequence shown here is derived from an EMBL/GenBank/DDBJ whole genome shotgun (WGS) entry which is preliminary data.</text>
</comment>
<dbReference type="EMBL" id="MHIE01000003">
    <property type="protein sequence ID" value="OGY46496.1"/>
    <property type="molecule type" value="Genomic_DNA"/>
</dbReference>
<protein>
    <submittedName>
        <fullName evidence="1">Uncharacterized protein</fullName>
    </submittedName>
</protein>
<reference evidence="1 2" key="1">
    <citation type="journal article" date="2016" name="Nat. Commun.">
        <title>Thousands of microbial genomes shed light on interconnected biogeochemical processes in an aquifer system.</title>
        <authorList>
            <person name="Anantharaman K."/>
            <person name="Brown C.T."/>
            <person name="Hug L.A."/>
            <person name="Sharon I."/>
            <person name="Castelle C.J."/>
            <person name="Probst A.J."/>
            <person name="Thomas B.C."/>
            <person name="Singh A."/>
            <person name="Wilkins M.J."/>
            <person name="Karaoz U."/>
            <person name="Brodie E.L."/>
            <person name="Williams K.H."/>
            <person name="Hubbard S.S."/>
            <person name="Banfield J.F."/>
        </authorList>
    </citation>
    <scope>NUCLEOTIDE SEQUENCE [LARGE SCALE GENOMIC DNA]</scope>
</reference>
<sequence length="87" mass="9788">MTIFLSSHKTTAVVTAVDGSIELSGFSITQPRLHLLPVVKQHRRASLCLYCFVLANIFKFSLSNLPTDEDEESLEKLQPQKRLIDNS</sequence>
<organism evidence="1 2">
    <name type="scientific">Candidatus Buchananbacteria bacterium RIFCSPHIGHO2_01_FULL_44_11</name>
    <dbReference type="NCBI Taxonomy" id="1797535"/>
    <lineage>
        <taxon>Bacteria</taxon>
        <taxon>Candidatus Buchananiibacteriota</taxon>
    </lineage>
</organism>